<evidence type="ECO:0000313" key="3">
    <source>
        <dbReference type="Proteomes" id="UP001356427"/>
    </source>
</evidence>
<dbReference type="GO" id="GO:0000049">
    <property type="term" value="F:tRNA binding"/>
    <property type="evidence" value="ECO:0007669"/>
    <property type="project" value="TreeGrafter"/>
</dbReference>
<dbReference type="PANTHER" id="PTHR22808">
    <property type="entry name" value="NCL1 YEAST -RELATED NOL1/NOP2/FMU SUN DOMAIN-CONTAINING"/>
    <property type="match status" value="1"/>
</dbReference>
<dbReference type="AlphaFoldDB" id="A0AAN8M6N5"/>
<gene>
    <name evidence="2" type="ORF">J4Q44_G00063080</name>
</gene>
<evidence type="ECO:0000256" key="1">
    <source>
        <dbReference type="SAM" id="MobiDB-lite"/>
    </source>
</evidence>
<feature type="region of interest" description="Disordered" evidence="1">
    <location>
        <begin position="1"/>
        <end position="28"/>
    </location>
</feature>
<dbReference type="GO" id="GO:0005737">
    <property type="term" value="C:cytoplasm"/>
    <property type="evidence" value="ECO:0007669"/>
    <property type="project" value="TreeGrafter"/>
</dbReference>
<name>A0AAN8M6N5_9TELE</name>
<proteinExistence type="predicted"/>
<dbReference type="EMBL" id="JAGTTL010000004">
    <property type="protein sequence ID" value="KAK6323969.1"/>
    <property type="molecule type" value="Genomic_DNA"/>
</dbReference>
<dbReference type="InterPro" id="IPR029063">
    <property type="entry name" value="SAM-dependent_MTases_sf"/>
</dbReference>
<dbReference type="GO" id="GO:0030488">
    <property type="term" value="P:tRNA methylation"/>
    <property type="evidence" value="ECO:0007669"/>
    <property type="project" value="TreeGrafter"/>
</dbReference>
<dbReference type="InterPro" id="IPR023267">
    <property type="entry name" value="RCMT"/>
</dbReference>
<feature type="compositionally biased region" description="Basic and acidic residues" evidence="1">
    <location>
        <begin position="8"/>
        <end position="25"/>
    </location>
</feature>
<dbReference type="GO" id="GO:0005634">
    <property type="term" value="C:nucleus"/>
    <property type="evidence" value="ECO:0007669"/>
    <property type="project" value="TreeGrafter"/>
</dbReference>
<evidence type="ECO:0000313" key="2">
    <source>
        <dbReference type="EMBL" id="KAK6323969.1"/>
    </source>
</evidence>
<dbReference type="Gene3D" id="3.40.50.150">
    <property type="entry name" value="Vaccinia Virus protein VP39"/>
    <property type="match status" value="1"/>
</dbReference>
<dbReference type="GO" id="GO:0016428">
    <property type="term" value="F:tRNA (cytidine-5-)-methyltransferase activity"/>
    <property type="evidence" value="ECO:0007669"/>
    <property type="project" value="TreeGrafter"/>
</dbReference>
<organism evidence="2 3">
    <name type="scientific">Coregonus suidteri</name>
    <dbReference type="NCBI Taxonomy" id="861788"/>
    <lineage>
        <taxon>Eukaryota</taxon>
        <taxon>Metazoa</taxon>
        <taxon>Chordata</taxon>
        <taxon>Craniata</taxon>
        <taxon>Vertebrata</taxon>
        <taxon>Euteleostomi</taxon>
        <taxon>Actinopterygii</taxon>
        <taxon>Neopterygii</taxon>
        <taxon>Teleostei</taxon>
        <taxon>Protacanthopterygii</taxon>
        <taxon>Salmoniformes</taxon>
        <taxon>Salmonidae</taxon>
        <taxon>Coregoninae</taxon>
        <taxon>Coregonus</taxon>
    </lineage>
</organism>
<comment type="caution">
    <text evidence="2">The sequence shown here is derived from an EMBL/GenBank/DDBJ whole genome shotgun (WGS) entry which is preliminary data.</text>
</comment>
<keyword evidence="3" id="KW-1185">Reference proteome</keyword>
<sequence>MGKRSRQRNKEHQNNSKPGGRDSRDNANNYFKEIQEVVIDGQKIDASQPLSWYPDELVWHTNMSRKILRKSPLLEKFHQFLGNLSRQEAVSMIPPLLMKLEPHHKIMDMCAAPVDRDAPF</sequence>
<dbReference type="PANTHER" id="PTHR22808:SF1">
    <property type="entry name" value="RNA CYTOSINE-C(5)-METHYLTRANSFERASE NSUN2-RELATED"/>
    <property type="match status" value="1"/>
</dbReference>
<accession>A0AAN8M6N5</accession>
<dbReference type="Proteomes" id="UP001356427">
    <property type="component" value="Unassembled WGS sequence"/>
</dbReference>
<protein>
    <submittedName>
        <fullName evidence="2">Uncharacterized protein</fullName>
    </submittedName>
</protein>
<reference evidence="2 3" key="1">
    <citation type="submission" date="2021-04" db="EMBL/GenBank/DDBJ databases">
        <authorList>
            <person name="De Guttry C."/>
            <person name="Zahm M."/>
            <person name="Klopp C."/>
            <person name="Cabau C."/>
            <person name="Louis A."/>
            <person name="Berthelot C."/>
            <person name="Parey E."/>
            <person name="Roest Crollius H."/>
            <person name="Montfort J."/>
            <person name="Robinson-Rechavi M."/>
            <person name="Bucao C."/>
            <person name="Bouchez O."/>
            <person name="Gislard M."/>
            <person name="Lluch J."/>
            <person name="Milhes M."/>
            <person name="Lampietro C."/>
            <person name="Lopez Roques C."/>
            <person name="Donnadieu C."/>
            <person name="Braasch I."/>
            <person name="Desvignes T."/>
            <person name="Postlethwait J."/>
            <person name="Bobe J."/>
            <person name="Wedekind C."/>
            <person name="Guiguen Y."/>
        </authorList>
    </citation>
    <scope>NUCLEOTIDE SEQUENCE [LARGE SCALE GENOMIC DNA]</scope>
    <source>
        <strain evidence="2">Cs_M1</strain>
        <tissue evidence="2">Blood</tissue>
    </source>
</reference>